<dbReference type="EMBL" id="BJYU01000066">
    <property type="protein sequence ID" value="GEO16481.1"/>
    <property type="molecule type" value="Genomic_DNA"/>
</dbReference>
<proteinExistence type="predicted"/>
<name>A0A512BX00_9HYPH</name>
<feature type="region of interest" description="Disordered" evidence="1">
    <location>
        <begin position="33"/>
        <end position="60"/>
    </location>
</feature>
<evidence type="ECO:0000313" key="2">
    <source>
        <dbReference type="EMBL" id="GEO16481.1"/>
    </source>
</evidence>
<gene>
    <name evidence="2" type="ORF">MAE02_41770</name>
</gene>
<protein>
    <submittedName>
        <fullName evidence="2">Uncharacterized protein</fullName>
    </submittedName>
</protein>
<keyword evidence="3" id="KW-1185">Reference proteome</keyword>
<comment type="caution">
    <text evidence="2">The sequence shown here is derived from an EMBL/GenBank/DDBJ whole genome shotgun (WGS) entry which is preliminary data.</text>
</comment>
<evidence type="ECO:0000313" key="3">
    <source>
        <dbReference type="Proteomes" id="UP000321085"/>
    </source>
</evidence>
<organism evidence="2 3">
    <name type="scientific">Microvirga aerophila</name>
    <dbReference type="NCBI Taxonomy" id="670291"/>
    <lineage>
        <taxon>Bacteria</taxon>
        <taxon>Pseudomonadati</taxon>
        <taxon>Pseudomonadota</taxon>
        <taxon>Alphaproteobacteria</taxon>
        <taxon>Hyphomicrobiales</taxon>
        <taxon>Methylobacteriaceae</taxon>
        <taxon>Microvirga</taxon>
    </lineage>
</organism>
<accession>A0A512BX00</accession>
<sequence length="60" mass="6530">MEPEPRVGMLCRSNLGRRQMARTGELMSCAADLENHGPSPLKLRFSSRGRKPTASGKSAT</sequence>
<dbReference type="Proteomes" id="UP000321085">
    <property type="component" value="Unassembled WGS sequence"/>
</dbReference>
<dbReference type="AlphaFoldDB" id="A0A512BX00"/>
<reference evidence="2 3" key="1">
    <citation type="submission" date="2019-07" db="EMBL/GenBank/DDBJ databases">
        <title>Whole genome shotgun sequence of Microvirga aerophila NBRC 106136.</title>
        <authorList>
            <person name="Hosoyama A."/>
            <person name="Uohara A."/>
            <person name="Ohji S."/>
            <person name="Ichikawa N."/>
        </authorList>
    </citation>
    <scope>NUCLEOTIDE SEQUENCE [LARGE SCALE GENOMIC DNA]</scope>
    <source>
        <strain evidence="2 3">NBRC 106136</strain>
    </source>
</reference>
<evidence type="ECO:0000256" key="1">
    <source>
        <dbReference type="SAM" id="MobiDB-lite"/>
    </source>
</evidence>